<dbReference type="GO" id="GO:0016740">
    <property type="term" value="F:transferase activity"/>
    <property type="evidence" value="ECO:0007669"/>
    <property type="project" value="UniProtKB-KW"/>
</dbReference>
<keyword evidence="2" id="KW-0808">Transferase</keyword>
<dbReference type="GO" id="GO:0050566">
    <property type="term" value="F:asparaginyl-tRNA synthase (glutamine-hydrolyzing) activity"/>
    <property type="evidence" value="ECO:0007669"/>
    <property type="project" value="RHEA"/>
</dbReference>
<keyword evidence="1" id="KW-0648">Protein biosynthesis</keyword>
<comment type="caution">
    <text evidence="2">The sequence shown here is derived from an EMBL/GenBank/DDBJ whole genome shotgun (WGS) entry which is preliminary data.</text>
</comment>
<proteinExistence type="inferred from homology"/>
<dbReference type="InterPro" id="IPR036113">
    <property type="entry name" value="Asp/Glu-ADT_sf_sub_c"/>
</dbReference>
<reference evidence="2 3" key="1">
    <citation type="submission" date="2018-08" db="EMBL/GenBank/DDBJ databases">
        <title>Draft genome of candidate division NPL-UPA2 bacterium Unc8 that adapted to ultra-basic serpentinizing groundwater.</title>
        <authorList>
            <person name="Ishii S."/>
            <person name="Suzuki S."/>
            <person name="Nealson K.H."/>
        </authorList>
    </citation>
    <scope>NUCLEOTIDE SEQUENCE [LARGE SCALE GENOMIC DNA]</scope>
    <source>
        <strain evidence="2">Unc8</strain>
    </source>
</reference>
<dbReference type="GO" id="GO:0070681">
    <property type="term" value="P:glutaminyl-tRNAGln biosynthesis via transamidation"/>
    <property type="evidence" value="ECO:0007669"/>
    <property type="project" value="TreeGrafter"/>
</dbReference>
<comment type="function">
    <text evidence="1">Allows the formation of correctly charged Asn-tRNA(Asn) or Gln-tRNA(Gln) through the transamidation of misacylated Asp-tRNA(Asn) or Glu-tRNA(Gln) in organisms which lack either or both of asparaginyl-tRNA or glutaminyl-tRNA synthetases. The reaction takes place in the presence of glutamine and ATP through an activated phospho-Asp-tRNA(Asn) or phospho-Glu-tRNA(Gln).</text>
</comment>
<dbReference type="GO" id="GO:0050567">
    <property type="term" value="F:glutaminyl-tRNA synthase (glutamine-hydrolyzing) activity"/>
    <property type="evidence" value="ECO:0007669"/>
    <property type="project" value="UniProtKB-UniRule"/>
</dbReference>
<evidence type="ECO:0000256" key="1">
    <source>
        <dbReference type="HAMAP-Rule" id="MF_00122"/>
    </source>
</evidence>
<comment type="similarity">
    <text evidence="1">Belongs to the GatC family.</text>
</comment>
<dbReference type="PANTHER" id="PTHR15004:SF0">
    <property type="entry name" value="GLUTAMYL-TRNA(GLN) AMIDOTRANSFERASE SUBUNIT C, MITOCHONDRIAL"/>
    <property type="match status" value="1"/>
</dbReference>
<keyword evidence="1" id="KW-0547">Nucleotide-binding</keyword>
<evidence type="ECO:0000313" key="3">
    <source>
        <dbReference type="Proteomes" id="UP000266287"/>
    </source>
</evidence>
<dbReference type="AlphaFoldDB" id="A0A399FXI4"/>
<accession>A0A399FXI4</accession>
<comment type="subunit">
    <text evidence="1">Heterotrimer of A, B and C subunits.</text>
</comment>
<gene>
    <name evidence="1 2" type="primary">gatC</name>
    <name evidence="2" type="ORF">B9J77_00930</name>
</gene>
<comment type="catalytic activity">
    <reaction evidence="1">
        <text>L-glutamyl-tRNA(Gln) + L-glutamine + ATP + H2O = L-glutaminyl-tRNA(Gln) + L-glutamate + ADP + phosphate + H(+)</text>
        <dbReference type="Rhea" id="RHEA:17521"/>
        <dbReference type="Rhea" id="RHEA-COMP:9681"/>
        <dbReference type="Rhea" id="RHEA-COMP:9684"/>
        <dbReference type="ChEBI" id="CHEBI:15377"/>
        <dbReference type="ChEBI" id="CHEBI:15378"/>
        <dbReference type="ChEBI" id="CHEBI:29985"/>
        <dbReference type="ChEBI" id="CHEBI:30616"/>
        <dbReference type="ChEBI" id="CHEBI:43474"/>
        <dbReference type="ChEBI" id="CHEBI:58359"/>
        <dbReference type="ChEBI" id="CHEBI:78520"/>
        <dbReference type="ChEBI" id="CHEBI:78521"/>
        <dbReference type="ChEBI" id="CHEBI:456216"/>
    </reaction>
</comment>
<dbReference type="GO" id="GO:0006450">
    <property type="term" value="P:regulation of translational fidelity"/>
    <property type="evidence" value="ECO:0007669"/>
    <property type="project" value="InterPro"/>
</dbReference>
<dbReference type="HAMAP" id="MF_00122">
    <property type="entry name" value="GatC"/>
    <property type="match status" value="1"/>
</dbReference>
<dbReference type="GO" id="GO:0005524">
    <property type="term" value="F:ATP binding"/>
    <property type="evidence" value="ECO:0007669"/>
    <property type="project" value="UniProtKB-KW"/>
</dbReference>
<dbReference type="PANTHER" id="PTHR15004">
    <property type="entry name" value="GLUTAMYL-TRNA(GLN) AMIDOTRANSFERASE SUBUNIT C, MITOCHONDRIAL"/>
    <property type="match status" value="1"/>
</dbReference>
<dbReference type="Proteomes" id="UP000266287">
    <property type="component" value="Unassembled WGS sequence"/>
</dbReference>
<name>A0A399FXI4_UNCN2</name>
<dbReference type="Gene3D" id="1.10.20.60">
    <property type="entry name" value="Glu-tRNAGln amidotransferase C subunit, N-terminal domain"/>
    <property type="match status" value="1"/>
</dbReference>
<comment type="catalytic activity">
    <reaction evidence="1">
        <text>L-aspartyl-tRNA(Asn) + L-glutamine + ATP + H2O = L-asparaginyl-tRNA(Asn) + L-glutamate + ADP + phosphate + 2 H(+)</text>
        <dbReference type="Rhea" id="RHEA:14513"/>
        <dbReference type="Rhea" id="RHEA-COMP:9674"/>
        <dbReference type="Rhea" id="RHEA-COMP:9677"/>
        <dbReference type="ChEBI" id="CHEBI:15377"/>
        <dbReference type="ChEBI" id="CHEBI:15378"/>
        <dbReference type="ChEBI" id="CHEBI:29985"/>
        <dbReference type="ChEBI" id="CHEBI:30616"/>
        <dbReference type="ChEBI" id="CHEBI:43474"/>
        <dbReference type="ChEBI" id="CHEBI:58359"/>
        <dbReference type="ChEBI" id="CHEBI:78515"/>
        <dbReference type="ChEBI" id="CHEBI:78516"/>
        <dbReference type="ChEBI" id="CHEBI:456216"/>
    </reaction>
</comment>
<evidence type="ECO:0000313" key="2">
    <source>
        <dbReference type="EMBL" id="RII01128.1"/>
    </source>
</evidence>
<keyword evidence="1" id="KW-0067">ATP-binding</keyword>
<dbReference type="EMBL" id="NDHY01000001">
    <property type="protein sequence ID" value="RII01128.1"/>
    <property type="molecule type" value="Genomic_DNA"/>
</dbReference>
<dbReference type="NCBIfam" id="TIGR00135">
    <property type="entry name" value="gatC"/>
    <property type="match status" value="1"/>
</dbReference>
<dbReference type="Pfam" id="PF02686">
    <property type="entry name" value="GatC"/>
    <property type="match status" value="1"/>
</dbReference>
<keyword evidence="1" id="KW-0436">Ligase</keyword>
<dbReference type="EC" id="6.3.5.-" evidence="1"/>
<dbReference type="SUPFAM" id="SSF141000">
    <property type="entry name" value="Glu-tRNAGln amidotransferase C subunit"/>
    <property type="match status" value="1"/>
</dbReference>
<sequence length="95" mass="11003">MKIEKKEVEHIARLARLKLNEEEKERFGRQLGQILKYIEKLNELNTEGVEPALHIVPLQNIMRKDEVKDSLPVKDALANAPATKGKYFKVPRIIE</sequence>
<dbReference type="GO" id="GO:0006412">
    <property type="term" value="P:translation"/>
    <property type="evidence" value="ECO:0007669"/>
    <property type="project" value="UniProtKB-UniRule"/>
</dbReference>
<protein>
    <recommendedName>
        <fullName evidence="1">Aspartyl/glutamyl-tRNA(Asn/Gln) amidotransferase subunit C</fullName>
        <shortName evidence="1">Asp/Glu-ADT subunit C</shortName>
        <ecNumber evidence="1">6.3.5.-</ecNumber>
    </recommendedName>
</protein>
<organism evidence="2 3">
    <name type="scientific">candidate division NPL-UPA2 bacterium Unc8</name>
    <dbReference type="NCBI Taxonomy" id="1980939"/>
    <lineage>
        <taxon>Bacteria</taxon>
    </lineage>
</organism>
<dbReference type="InterPro" id="IPR003837">
    <property type="entry name" value="GatC"/>
</dbReference>